<feature type="compositionally biased region" description="Polar residues" evidence="1">
    <location>
        <begin position="25"/>
        <end position="36"/>
    </location>
</feature>
<sequence>MNSKIKTPMIELATREPSPKRCSDAGSSKANPKNQSGDWFWCDHGNFLWTPARVISRDQENVIVESKEDGKLCFSQKDFANFGKCESSTIVFFGKLIHLKNATFENLADMSEFNDAAILYQMRKRFFANSVYVFN</sequence>
<accession>A0ABV2AHJ9</accession>
<protein>
    <submittedName>
        <fullName evidence="2">Uncharacterized protein</fullName>
    </submittedName>
</protein>
<evidence type="ECO:0000313" key="3">
    <source>
        <dbReference type="Proteomes" id="UP001439008"/>
    </source>
</evidence>
<proteinExistence type="predicted"/>
<gene>
    <name evidence="2" type="ORF">MHBO_001006</name>
</gene>
<dbReference type="InterPro" id="IPR036961">
    <property type="entry name" value="Kinesin_motor_dom_sf"/>
</dbReference>
<name>A0ABV2AHJ9_9EUKA</name>
<evidence type="ECO:0000256" key="1">
    <source>
        <dbReference type="SAM" id="MobiDB-lite"/>
    </source>
</evidence>
<dbReference type="Proteomes" id="UP001439008">
    <property type="component" value="Unassembled WGS sequence"/>
</dbReference>
<keyword evidence="3" id="KW-1185">Reference proteome</keyword>
<comment type="caution">
    <text evidence="2">The sequence shown here is derived from an EMBL/GenBank/DDBJ whole genome shotgun (WGS) entry which is preliminary data.</text>
</comment>
<dbReference type="EMBL" id="JBDODL010000209">
    <property type="protein sequence ID" value="MES1919142.1"/>
    <property type="molecule type" value="Genomic_DNA"/>
</dbReference>
<feature type="region of interest" description="Disordered" evidence="1">
    <location>
        <begin position="15"/>
        <end position="36"/>
    </location>
</feature>
<organism evidence="2 3">
    <name type="scientific">Bonamia ostreae</name>
    <dbReference type="NCBI Taxonomy" id="126728"/>
    <lineage>
        <taxon>Eukaryota</taxon>
        <taxon>Sar</taxon>
        <taxon>Rhizaria</taxon>
        <taxon>Endomyxa</taxon>
        <taxon>Ascetosporea</taxon>
        <taxon>Haplosporida</taxon>
        <taxon>Bonamia</taxon>
    </lineage>
</organism>
<dbReference type="Gene3D" id="3.40.850.10">
    <property type="entry name" value="Kinesin motor domain"/>
    <property type="match status" value="1"/>
</dbReference>
<reference evidence="2 3" key="1">
    <citation type="journal article" date="2024" name="BMC Biol.">
        <title>Comparative genomics of Ascetosporea gives new insight into the evolutionary basis for animal parasitism in Rhizaria.</title>
        <authorList>
            <person name="Hiltunen Thoren M."/>
            <person name="Onut-Brannstrom I."/>
            <person name="Alfjorden A."/>
            <person name="Peckova H."/>
            <person name="Swords F."/>
            <person name="Hooper C."/>
            <person name="Holzer A.S."/>
            <person name="Bass D."/>
            <person name="Burki F."/>
        </authorList>
    </citation>
    <scope>NUCLEOTIDE SEQUENCE [LARGE SCALE GENOMIC DNA]</scope>
    <source>
        <strain evidence="2">20-A016</strain>
    </source>
</reference>
<evidence type="ECO:0000313" key="2">
    <source>
        <dbReference type="EMBL" id="MES1919142.1"/>
    </source>
</evidence>